<protein>
    <submittedName>
        <fullName evidence="1">Uncharacterized protein</fullName>
    </submittedName>
</protein>
<name>A0ACB9ZQB9_CATRO</name>
<gene>
    <name evidence="1" type="ORF">M9H77_35810</name>
</gene>
<evidence type="ECO:0000313" key="1">
    <source>
        <dbReference type="EMBL" id="KAI5649805.1"/>
    </source>
</evidence>
<sequence>MYSEKGCIPYGIEGMQITYYAGGFTFYRRYCCANLLPVLSIAHFDDFFQGSITRTRAKKIKECVDGVNNDLMLFADKVLKEGFKPKIEGLEEGQKASKMFMLHVISKEH</sequence>
<dbReference type="Proteomes" id="UP001060085">
    <property type="component" value="Linkage Group LG08"/>
</dbReference>
<keyword evidence="2" id="KW-1185">Reference proteome</keyword>
<comment type="caution">
    <text evidence="1">The sequence shown here is derived from an EMBL/GenBank/DDBJ whole genome shotgun (WGS) entry which is preliminary data.</text>
</comment>
<proteinExistence type="predicted"/>
<organism evidence="1 2">
    <name type="scientific">Catharanthus roseus</name>
    <name type="common">Madagascar periwinkle</name>
    <name type="synonym">Vinca rosea</name>
    <dbReference type="NCBI Taxonomy" id="4058"/>
    <lineage>
        <taxon>Eukaryota</taxon>
        <taxon>Viridiplantae</taxon>
        <taxon>Streptophyta</taxon>
        <taxon>Embryophyta</taxon>
        <taxon>Tracheophyta</taxon>
        <taxon>Spermatophyta</taxon>
        <taxon>Magnoliopsida</taxon>
        <taxon>eudicotyledons</taxon>
        <taxon>Gunneridae</taxon>
        <taxon>Pentapetalae</taxon>
        <taxon>asterids</taxon>
        <taxon>lamiids</taxon>
        <taxon>Gentianales</taxon>
        <taxon>Apocynaceae</taxon>
        <taxon>Rauvolfioideae</taxon>
        <taxon>Vinceae</taxon>
        <taxon>Catharanthinae</taxon>
        <taxon>Catharanthus</taxon>
    </lineage>
</organism>
<dbReference type="EMBL" id="CM044708">
    <property type="protein sequence ID" value="KAI5649805.1"/>
    <property type="molecule type" value="Genomic_DNA"/>
</dbReference>
<reference evidence="2" key="1">
    <citation type="journal article" date="2023" name="Nat. Plants">
        <title>Single-cell RNA sequencing provides a high-resolution roadmap for understanding the multicellular compartmentation of specialized metabolism.</title>
        <authorList>
            <person name="Sun S."/>
            <person name="Shen X."/>
            <person name="Li Y."/>
            <person name="Li Y."/>
            <person name="Wang S."/>
            <person name="Li R."/>
            <person name="Zhang H."/>
            <person name="Shen G."/>
            <person name="Guo B."/>
            <person name="Wei J."/>
            <person name="Xu J."/>
            <person name="St-Pierre B."/>
            <person name="Chen S."/>
            <person name="Sun C."/>
        </authorList>
    </citation>
    <scope>NUCLEOTIDE SEQUENCE [LARGE SCALE GENOMIC DNA]</scope>
</reference>
<accession>A0ACB9ZQB9</accession>
<evidence type="ECO:0000313" key="2">
    <source>
        <dbReference type="Proteomes" id="UP001060085"/>
    </source>
</evidence>